<evidence type="ECO:0000256" key="4">
    <source>
        <dbReference type="ARBA" id="ARBA00022759"/>
    </source>
</evidence>
<name>A0A7D9IFX0_PARCT</name>
<dbReference type="CDD" id="cd09274">
    <property type="entry name" value="RNase_HI_RT_Ty3"/>
    <property type="match status" value="1"/>
</dbReference>
<dbReference type="PROSITE" id="PS50994">
    <property type="entry name" value="INTEGRASE"/>
    <property type="match status" value="1"/>
</dbReference>
<dbReference type="GO" id="GO:0016787">
    <property type="term" value="F:hydrolase activity"/>
    <property type="evidence" value="ECO:0007669"/>
    <property type="project" value="UniProtKB-KW"/>
</dbReference>
<proteinExistence type="predicted"/>
<evidence type="ECO:0000256" key="6">
    <source>
        <dbReference type="ARBA" id="ARBA00022918"/>
    </source>
</evidence>
<dbReference type="GO" id="GO:0015074">
    <property type="term" value="P:DNA integration"/>
    <property type="evidence" value="ECO:0007669"/>
    <property type="project" value="InterPro"/>
</dbReference>
<keyword evidence="1" id="KW-0808">Transferase</keyword>
<evidence type="ECO:0000256" key="5">
    <source>
        <dbReference type="ARBA" id="ARBA00022801"/>
    </source>
</evidence>
<feature type="region of interest" description="Disordered" evidence="7">
    <location>
        <begin position="660"/>
        <end position="712"/>
    </location>
</feature>
<dbReference type="PROSITE" id="PS50878">
    <property type="entry name" value="RT_POL"/>
    <property type="match status" value="1"/>
</dbReference>
<feature type="compositionally biased region" description="Polar residues" evidence="7">
    <location>
        <begin position="673"/>
        <end position="691"/>
    </location>
</feature>
<reference evidence="8" key="1">
    <citation type="submission" date="2020-04" db="EMBL/GenBank/DDBJ databases">
        <authorList>
            <person name="Alioto T."/>
            <person name="Alioto T."/>
            <person name="Gomez Garrido J."/>
        </authorList>
    </citation>
    <scope>NUCLEOTIDE SEQUENCE</scope>
    <source>
        <strain evidence="8">A484AB</strain>
    </source>
</reference>
<dbReference type="AlphaFoldDB" id="A0A7D9IFX0"/>
<dbReference type="Gene3D" id="3.30.420.10">
    <property type="entry name" value="Ribonuclease H-like superfamily/Ribonuclease H"/>
    <property type="match status" value="1"/>
</dbReference>
<dbReference type="InterPro" id="IPR036397">
    <property type="entry name" value="RNaseH_sf"/>
</dbReference>
<keyword evidence="5" id="KW-0378">Hydrolase</keyword>
<evidence type="ECO:0000313" key="8">
    <source>
        <dbReference type="EMBL" id="CAB4006696.1"/>
    </source>
</evidence>
<dbReference type="InterPro" id="IPR041588">
    <property type="entry name" value="Integrase_H2C2"/>
</dbReference>
<evidence type="ECO:0000256" key="1">
    <source>
        <dbReference type="ARBA" id="ARBA00022679"/>
    </source>
</evidence>
<dbReference type="PANTHER" id="PTHR37984">
    <property type="entry name" value="PROTEIN CBG26694"/>
    <property type="match status" value="1"/>
</dbReference>
<dbReference type="Pfam" id="PF17921">
    <property type="entry name" value="Integrase_H2C2"/>
    <property type="match status" value="1"/>
</dbReference>
<dbReference type="InterPro" id="IPR000477">
    <property type="entry name" value="RT_dom"/>
</dbReference>
<dbReference type="InterPro" id="IPR012337">
    <property type="entry name" value="RNaseH-like_sf"/>
</dbReference>
<evidence type="ECO:0000256" key="2">
    <source>
        <dbReference type="ARBA" id="ARBA00022695"/>
    </source>
</evidence>
<dbReference type="InterPro" id="IPR001584">
    <property type="entry name" value="Integrase_cat-core"/>
</dbReference>
<dbReference type="SUPFAM" id="SSF56672">
    <property type="entry name" value="DNA/RNA polymerases"/>
    <property type="match status" value="1"/>
</dbReference>
<dbReference type="InterPro" id="IPR043128">
    <property type="entry name" value="Rev_trsase/Diguanyl_cyclase"/>
</dbReference>
<sequence>MDKVVNGLQGIRKIVDDVLVYAPTLSALKKRVHAFLDRCSTHGVTLKRSKSQKAVTETDFGGFHLSEMGIQCSSDLHKSIRDFPRPKNLTDLRSWFGLVNQLGHFSQEITQIMEPFRPLLQKNSCYLWLPEHLQAFNEAKRRLSSPPVLTYFAVNRPTLLATDASRLHGLGFVLLQMVDGVWKPVQAGSRFLTPTESRYAMIELEALGACWAMKKCDMFLRGLPHFKLVTDHQPLIPILNSKGIADVENPRLQRLMMKMLPYTFTAEWIKGKDHLAADALSRFPVDEPCLEDELCELHAEAAVNVHFVDKSTTASQLQELFHHQQADDTLLKVIHYVQIGWPEMRNEVDEEARPFWSIRHNLYMASVGENSILLMNGRTVIPTQQQKKTLNNLHEGHQGIEKTRRRARDSVYWPGMNHDIEEMQPPLPTRPWDKLGVDLYSLNDREYLIVTDYFSSFTEVYDLGKDATAPALIKELRQLFSRFGQPVEVVSDDGSQITCKAFATFVESWNFIHTVSSPTHAQSNGKAEAAVKDVKKLLKKCGSMNDQFWKGLLAIRNTPLLCGKSPAELLLGRTLHDSLPRYPGPPTLDNETKTRILYLRKKQKDTYDQDTTPLPPLQTGTRVAIRSPVDSDWSLLGKITEIKPNRTYIVLTDQGSTLTRNRRYLRPAPHPAGNNTSQANDEQNPTPTTNPLGERHVGLRDPYNLRKRCPKN</sequence>
<dbReference type="Gene3D" id="1.10.340.70">
    <property type="match status" value="1"/>
</dbReference>
<keyword evidence="6" id="KW-0695">RNA-directed DNA polymerase</keyword>
<dbReference type="Proteomes" id="UP001152795">
    <property type="component" value="Unassembled WGS sequence"/>
</dbReference>
<dbReference type="GO" id="GO:0003964">
    <property type="term" value="F:RNA-directed DNA polymerase activity"/>
    <property type="evidence" value="ECO:0007669"/>
    <property type="project" value="UniProtKB-KW"/>
</dbReference>
<comment type="caution">
    <text evidence="8">The sequence shown here is derived from an EMBL/GenBank/DDBJ whole genome shotgun (WGS) entry which is preliminary data.</text>
</comment>
<evidence type="ECO:0000256" key="3">
    <source>
        <dbReference type="ARBA" id="ARBA00022722"/>
    </source>
</evidence>
<dbReference type="InterPro" id="IPR050951">
    <property type="entry name" value="Retrovirus_Pol_polyprotein"/>
</dbReference>
<dbReference type="Pfam" id="PF17917">
    <property type="entry name" value="RT_RNaseH"/>
    <property type="match status" value="1"/>
</dbReference>
<dbReference type="Gene3D" id="3.30.70.270">
    <property type="match status" value="2"/>
</dbReference>
<organism evidence="8 9">
    <name type="scientific">Paramuricea clavata</name>
    <name type="common">Red gorgonian</name>
    <name type="synonym">Violescent sea-whip</name>
    <dbReference type="NCBI Taxonomy" id="317549"/>
    <lineage>
        <taxon>Eukaryota</taxon>
        <taxon>Metazoa</taxon>
        <taxon>Cnidaria</taxon>
        <taxon>Anthozoa</taxon>
        <taxon>Octocorallia</taxon>
        <taxon>Malacalcyonacea</taxon>
        <taxon>Plexauridae</taxon>
        <taxon>Paramuricea</taxon>
    </lineage>
</organism>
<gene>
    <name evidence="8" type="ORF">PACLA_8A052316</name>
</gene>
<dbReference type="GO" id="GO:0003676">
    <property type="term" value="F:nucleic acid binding"/>
    <property type="evidence" value="ECO:0007669"/>
    <property type="project" value="InterPro"/>
</dbReference>
<keyword evidence="2" id="KW-0548">Nucleotidyltransferase</keyword>
<dbReference type="EMBL" id="CACRXK020005575">
    <property type="protein sequence ID" value="CAB4006696.1"/>
    <property type="molecule type" value="Genomic_DNA"/>
</dbReference>
<keyword evidence="3" id="KW-0540">Nuclease</keyword>
<accession>A0A7D9IFX0</accession>
<dbReference type="OrthoDB" id="6342757at2759"/>
<protein>
    <submittedName>
        <fullName evidence="8">Transposon Tf2-6 poly</fullName>
    </submittedName>
</protein>
<dbReference type="InterPro" id="IPR043502">
    <property type="entry name" value="DNA/RNA_pol_sf"/>
</dbReference>
<keyword evidence="9" id="KW-1185">Reference proteome</keyword>
<dbReference type="Pfam" id="PF00665">
    <property type="entry name" value="rve"/>
    <property type="match status" value="1"/>
</dbReference>
<dbReference type="GO" id="GO:0004519">
    <property type="term" value="F:endonuclease activity"/>
    <property type="evidence" value="ECO:0007669"/>
    <property type="project" value="UniProtKB-KW"/>
</dbReference>
<dbReference type="FunFam" id="3.30.420.10:FF:000063">
    <property type="entry name" value="Retrovirus-related Pol polyprotein from transposon 297-like Protein"/>
    <property type="match status" value="1"/>
</dbReference>
<dbReference type="SUPFAM" id="SSF53098">
    <property type="entry name" value="Ribonuclease H-like"/>
    <property type="match status" value="1"/>
</dbReference>
<evidence type="ECO:0000256" key="7">
    <source>
        <dbReference type="SAM" id="MobiDB-lite"/>
    </source>
</evidence>
<keyword evidence="4" id="KW-0255">Endonuclease</keyword>
<dbReference type="InterPro" id="IPR041373">
    <property type="entry name" value="RT_RNaseH"/>
</dbReference>
<dbReference type="PANTHER" id="PTHR37984:SF9">
    <property type="entry name" value="INTEGRASE CATALYTIC DOMAIN-CONTAINING PROTEIN"/>
    <property type="match status" value="1"/>
</dbReference>
<evidence type="ECO:0000313" key="9">
    <source>
        <dbReference type="Proteomes" id="UP001152795"/>
    </source>
</evidence>